<dbReference type="PANTHER" id="PTHR11360">
    <property type="entry name" value="MONOCARBOXYLATE TRANSPORTER"/>
    <property type="match status" value="1"/>
</dbReference>
<evidence type="ECO:0000313" key="7">
    <source>
        <dbReference type="Proteomes" id="UP001497383"/>
    </source>
</evidence>
<dbReference type="Proteomes" id="UP001497383">
    <property type="component" value="Chromosome 1"/>
</dbReference>
<dbReference type="GeneID" id="92205884"/>
<keyword evidence="4" id="KW-0472">Membrane</keyword>
<name>A0ABP0ZE65_9ASCO</name>
<comment type="similarity">
    <text evidence="2">Belongs to the major facilitator superfamily. Monocarboxylate porter (TC 2.A.1.13) family.</text>
</comment>
<dbReference type="PROSITE" id="PS50850">
    <property type="entry name" value="MFS"/>
    <property type="match status" value="1"/>
</dbReference>
<feature type="transmembrane region" description="Helical" evidence="4">
    <location>
        <begin position="140"/>
        <end position="162"/>
    </location>
</feature>
<feature type="transmembrane region" description="Helical" evidence="4">
    <location>
        <begin position="324"/>
        <end position="347"/>
    </location>
</feature>
<comment type="subcellular location">
    <subcellularLocation>
        <location evidence="1">Membrane</location>
        <topology evidence="1">Multi-pass membrane protein</topology>
    </subcellularLocation>
</comment>
<feature type="region of interest" description="Disordered" evidence="3">
    <location>
        <begin position="1"/>
        <end position="21"/>
    </location>
</feature>
<keyword evidence="4" id="KW-0812">Transmembrane</keyword>
<evidence type="ECO:0000259" key="5">
    <source>
        <dbReference type="PROSITE" id="PS50850"/>
    </source>
</evidence>
<feature type="transmembrane region" description="Helical" evidence="4">
    <location>
        <begin position="230"/>
        <end position="248"/>
    </location>
</feature>
<feature type="transmembrane region" description="Helical" evidence="4">
    <location>
        <begin position="169"/>
        <end position="189"/>
    </location>
</feature>
<feature type="domain" description="Major facilitator superfamily (MFS) profile" evidence="5">
    <location>
        <begin position="323"/>
        <end position="514"/>
    </location>
</feature>
<dbReference type="InterPro" id="IPR036259">
    <property type="entry name" value="MFS_trans_sf"/>
</dbReference>
<evidence type="ECO:0000256" key="4">
    <source>
        <dbReference type="SAM" id="Phobius"/>
    </source>
</evidence>
<feature type="transmembrane region" description="Helical" evidence="4">
    <location>
        <begin position="104"/>
        <end position="128"/>
    </location>
</feature>
<evidence type="ECO:0000256" key="2">
    <source>
        <dbReference type="ARBA" id="ARBA00006727"/>
    </source>
</evidence>
<feature type="region of interest" description="Disordered" evidence="3">
    <location>
        <begin position="49"/>
        <end position="84"/>
    </location>
</feature>
<dbReference type="Pfam" id="PF07690">
    <property type="entry name" value="MFS_1"/>
    <property type="match status" value="1"/>
</dbReference>
<feature type="transmembrane region" description="Helical" evidence="4">
    <location>
        <begin position="387"/>
        <end position="408"/>
    </location>
</feature>
<dbReference type="EMBL" id="OZ022405">
    <property type="protein sequence ID" value="CAK9436130.1"/>
    <property type="molecule type" value="Genomic_DNA"/>
</dbReference>
<feature type="transmembrane region" description="Helical" evidence="4">
    <location>
        <begin position="414"/>
        <end position="437"/>
    </location>
</feature>
<dbReference type="CDD" id="cd17352">
    <property type="entry name" value="MFS_MCT_SLC16"/>
    <property type="match status" value="1"/>
</dbReference>
<dbReference type="RefSeq" id="XP_066827626.1">
    <property type="nucleotide sequence ID" value="XM_066976635.1"/>
</dbReference>
<dbReference type="InterPro" id="IPR011701">
    <property type="entry name" value="MFS"/>
</dbReference>
<evidence type="ECO:0000313" key="6">
    <source>
        <dbReference type="EMBL" id="CAK9436130.1"/>
    </source>
</evidence>
<accession>A0ABP0ZE65</accession>
<keyword evidence="4" id="KW-1133">Transmembrane helix</keyword>
<dbReference type="Gene3D" id="1.20.1250.20">
    <property type="entry name" value="MFS general substrate transporter like domains"/>
    <property type="match status" value="2"/>
</dbReference>
<feature type="compositionally biased region" description="Low complexity" evidence="3">
    <location>
        <begin position="1"/>
        <end position="17"/>
    </location>
</feature>
<feature type="transmembrane region" description="Helical" evidence="4">
    <location>
        <begin position="195"/>
        <end position="218"/>
    </location>
</feature>
<feature type="transmembrane region" description="Helical" evidence="4">
    <location>
        <begin position="483"/>
        <end position="505"/>
    </location>
</feature>
<feature type="region of interest" description="Disordered" evidence="3">
    <location>
        <begin position="286"/>
        <end position="306"/>
    </location>
</feature>
<sequence length="514" mass="55661">MVTETSTSCEVTTGSSSCRDEGRSYVTKPIALKSFRTGTGFESNVLVERDLSARTPTPEAGDNQRISARSGGLHDDESDSSSAVEVNGDDAVVYDKGWKAYASVIGSFLGLVATFGSLNSVGALQAYISVHQLESVSESTVSWIFSMFLAFSFMLCLVTGPLFDSKGSFYPLIFGGIFVFGGLMGVAYSSVVYQFILSLGICVSIGNALCISPLIGVLSHHFKDRIGTMVGIATVGGSVGGMVFPVMLKSLYSKVGFSRAIMSLAFVNLACIGCAVLLCRDRAEVRTSGSGHDNDDEEKDSPKHMSWSQIRDSFEFRSLRDLKYTFLIAGNFATELSLLSMLTYLATYAVAKGMSESDAYTLLTVFNATGIIGRLLPGFLADKLGRYNVMCCMLTGNFLSMFLLWLPFGYDRRVLFAFAALCGMFSSSILTLTPVCLRQISPARKFGARYGLLYLFCSLGLLVGLPASSAIIGTGTSEKYDRFAIFCSVFAVAGTIFWFISRYFVVGLRWNVKV</sequence>
<keyword evidence="7" id="KW-1185">Reference proteome</keyword>
<proteinExistence type="inferred from homology"/>
<feature type="transmembrane region" description="Helical" evidence="4">
    <location>
        <begin position="449"/>
        <end position="471"/>
    </location>
</feature>
<dbReference type="InterPro" id="IPR050327">
    <property type="entry name" value="Proton-linked_MCT"/>
</dbReference>
<protein>
    <recommendedName>
        <fullName evidence="5">Major facilitator superfamily (MFS) profile domain-containing protein</fullName>
    </recommendedName>
</protein>
<dbReference type="PANTHER" id="PTHR11360:SF177">
    <property type="entry name" value="RIBOFLAVIN TRANSPORTER MCH5"/>
    <property type="match status" value="1"/>
</dbReference>
<evidence type="ECO:0000256" key="3">
    <source>
        <dbReference type="SAM" id="MobiDB-lite"/>
    </source>
</evidence>
<organism evidence="6 7">
    <name type="scientific">Lodderomyces beijingensis</name>
    <dbReference type="NCBI Taxonomy" id="1775926"/>
    <lineage>
        <taxon>Eukaryota</taxon>
        <taxon>Fungi</taxon>
        <taxon>Dikarya</taxon>
        <taxon>Ascomycota</taxon>
        <taxon>Saccharomycotina</taxon>
        <taxon>Pichiomycetes</taxon>
        <taxon>Debaryomycetaceae</taxon>
        <taxon>Candida/Lodderomyces clade</taxon>
        <taxon>Lodderomyces</taxon>
    </lineage>
</organism>
<feature type="transmembrane region" description="Helical" evidence="4">
    <location>
        <begin position="359"/>
        <end position="380"/>
    </location>
</feature>
<dbReference type="SUPFAM" id="SSF103473">
    <property type="entry name" value="MFS general substrate transporter"/>
    <property type="match status" value="1"/>
</dbReference>
<evidence type="ECO:0000256" key="1">
    <source>
        <dbReference type="ARBA" id="ARBA00004141"/>
    </source>
</evidence>
<dbReference type="InterPro" id="IPR020846">
    <property type="entry name" value="MFS_dom"/>
</dbReference>
<feature type="transmembrane region" description="Helical" evidence="4">
    <location>
        <begin position="260"/>
        <end position="279"/>
    </location>
</feature>
<gene>
    <name evidence="6" type="ORF">LODBEIA_P06880</name>
</gene>
<reference evidence="6 7" key="1">
    <citation type="submission" date="2024-03" db="EMBL/GenBank/DDBJ databases">
        <authorList>
            <person name="Brejova B."/>
        </authorList>
    </citation>
    <scope>NUCLEOTIDE SEQUENCE [LARGE SCALE GENOMIC DNA]</scope>
    <source>
        <strain evidence="6 7">CBS 14171</strain>
    </source>
</reference>